<sequence length="1017" mass="114106">MLRAASRDYVCWRCLRHSSPAGRRNAQRALSVSAPPQVGPRFRPSTREKSSEDDFWPNRETRFSETTKIRDKLRIWEAENPASPLILPSDRPLTHSPANMANFTSVEHGFRNEGEETDDMVQTLTDADEFSGLSSSVAIEAGDLIELSTTSKSMPTLAICLGKFNGFDHFYTHSGQWFTTPGVQARFVVKGFVSDLKDLQPVIQALPSVEGSGDILRQLRELHAGPPRSVGAPLIRKMLKFEDDSRAVQQKYIEKLSQAQEVLGTAEKMLTLTEIAEALYPASLKRDQGKFSDEQRYAVHTLLCAEEIAFRPLIRARHDTNSVMFAMASKVDVMATAAAESAVREYLEYLDLSQMAGDKAARKMSSRAAAFHTFVTQARKAIDESRKARDWTPYGMLGPAKRRSPVPLSNWPQISRIIIHFMQLWSCSNQFPNGSRLHWLGSAVLRAINRYNDGMYMDATVGWTFLQEIGWIMPWDLQARHGLRLPGVQLRRSGGVLPWPNDSKKPELDEDRLKPLRQDFKGSTIYCIDSASTLDVDDGISVETAGEGEYWVHIHIADPASRVRPDSWLAARAARIPQTIYLQGHYDRMFCDDVIRETFSLAPAAPSLTFSARVTEAGRIVDHKITPVTVQDVVYITPEDVSSVVAEKGAPAIPPDVFEVGTPPTPAAEASERMTKADDLSPEQRAELQLLAKLAEALQRERLKKGAVPTFLPRPTVEVSLENTKASIQPDTNFVATQGDPYIRVSYGNSSGSQLVNSLMQLAGQVAAQWCYERDIPIPYRVQPLARRNERELRAFTWGVLYPKLQAGERPTAEQYRQLQALTGGQDISPTPDLNFLMGLDMYAKSTSPLRRFADLLVHWQIEAALLHEHKTGQSLVVHKPPGSPTSNRDFLPFSETDLQTRIFPQLRTREQHGKLLDNVDGTNEWILQALVRAWAFGQAELPQTFKFTVNEVDPRQILRGTLDWFERRAIMEPLDLNGVTSPRDVKVGDVLRVKIRTVNVHMRKLFVKAVSMESST</sequence>
<dbReference type="GO" id="GO:0003723">
    <property type="term" value="F:RNA binding"/>
    <property type="evidence" value="ECO:0007669"/>
    <property type="project" value="InterPro"/>
</dbReference>
<dbReference type="InterPro" id="IPR001900">
    <property type="entry name" value="RNase_II/R"/>
</dbReference>
<evidence type="ECO:0000256" key="1">
    <source>
        <dbReference type="SAM" id="MobiDB-lite"/>
    </source>
</evidence>
<dbReference type="AlphaFoldDB" id="A0AAV9GYW3"/>
<proteinExistence type="predicted"/>
<dbReference type="Pfam" id="PF00773">
    <property type="entry name" value="RNB"/>
    <property type="match status" value="1"/>
</dbReference>
<name>A0AAV9GYW3_9PEZI</name>
<dbReference type="InterPro" id="IPR057912">
    <property type="entry name" value="OB_CYT4_C"/>
</dbReference>
<evidence type="ECO:0000313" key="3">
    <source>
        <dbReference type="EMBL" id="KAK4452986.1"/>
    </source>
</evidence>
<reference evidence="3" key="2">
    <citation type="submission" date="2023-05" db="EMBL/GenBank/DDBJ databases">
        <authorList>
            <consortium name="Lawrence Berkeley National Laboratory"/>
            <person name="Steindorff A."/>
            <person name="Hensen N."/>
            <person name="Bonometti L."/>
            <person name="Westerberg I."/>
            <person name="Brannstrom I.O."/>
            <person name="Guillou S."/>
            <person name="Cros-Aarteil S."/>
            <person name="Calhoun S."/>
            <person name="Haridas S."/>
            <person name="Kuo A."/>
            <person name="Mondo S."/>
            <person name="Pangilinan J."/>
            <person name="Riley R."/>
            <person name="Labutti K."/>
            <person name="Andreopoulos B."/>
            <person name="Lipzen A."/>
            <person name="Chen C."/>
            <person name="Yanf M."/>
            <person name="Daum C."/>
            <person name="Ng V."/>
            <person name="Clum A."/>
            <person name="Ohm R."/>
            <person name="Martin F."/>
            <person name="Silar P."/>
            <person name="Natvig D."/>
            <person name="Lalanne C."/>
            <person name="Gautier V."/>
            <person name="Ament-Velasquez S.L."/>
            <person name="Kruys A."/>
            <person name="Hutchinson M.I."/>
            <person name="Powell A.J."/>
            <person name="Barry K."/>
            <person name="Miller A.N."/>
            <person name="Grigoriev I.V."/>
            <person name="Debuchy R."/>
            <person name="Gladieux P."/>
            <person name="Thoren M.H."/>
            <person name="Johannesson H."/>
        </authorList>
    </citation>
    <scope>NUCLEOTIDE SEQUENCE</scope>
    <source>
        <strain evidence="3">PSN243</strain>
    </source>
</reference>
<dbReference type="GO" id="GO:0000175">
    <property type="term" value="F:3'-5'-RNA exonuclease activity"/>
    <property type="evidence" value="ECO:0007669"/>
    <property type="project" value="TreeGrafter"/>
</dbReference>
<organism evidence="3 4">
    <name type="scientific">Podospora aff. communis PSN243</name>
    <dbReference type="NCBI Taxonomy" id="3040156"/>
    <lineage>
        <taxon>Eukaryota</taxon>
        <taxon>Fungi</taxon>
        <taxon>Dikarya</taxon>
        <taxon>Ascomycota</taxon>
        <taxon>Pezizomycotina</taxon>
        <taxon>Sordariomycetes</taxon>
        <taxon>Sordariomycetidae</taxon>
        <taxon>Sordariales</taxon>
        <taxon>Podosporaceae</taxon>
        <taxon>Podospora</taxon>
    </lineage>
</organism>
<dbReference type="InterPro" id="IPR050180">
    <property type="entry name" value="RNR_Ribonuclease"/>
</dbReference>
<protein>
    <submittedName>
        <fullName evidence="3">Mitochondrial protein cyt-4</fullName>
    </submittedName>
</protein>
<feature type="region of interest" description="Disordered" evidence="1">
    <location>
        <begin position="23"/>
        <end position="55"/>
    </location>
</feature>
<dbReference type="InterPro" id="IPR056624">
    <property type="entry name" value="WH_CYT4"/>
</dbReference>
<accession>A0AAV9GYW3</accession>
<dbReference type="Pfam" id="PF25522">
    <property type="entry name" value="OB_cyt-4"/>
    <property type="match status" value="1"/>
</dbReference>
<dbReference type="Proteomes" id="UP001321760">
    <property type="component" value="Unassembled WGS sequence"/>
</dbReference>
<keyword evidence="4" id="KW-1185">Reference proteome</keyword>
<dbReference type="Pfam" id="PF23214">
    <property type="entry name" value="SH3_CYT4"/>
    <property type="match status" value="1"/>
</dbReference>
<evidence type="ECO:0000259" key="2">
    <source>
        <dbReference type="SMART" id="SM00955"/>
    </source>
</evidence>
<dbReference type="SMART" id="SM00955">
    <property type="entry name" value="RNB"/>
    <property type="match status" value="1"/>
</dbReference>
<evidence type="ECO:0000313" key="4">
    <source>
        <dbReference type="Proteomes" id="UP001321760"/>
    </source>
</evidence>
<dbReference type="PANTHER" id="PTHR23355">
    <property type="entry name" value="RIBONUCLEASE"/>
    <property type="match status" value="1"/>
</dbReference>
<dbReference type="GO" id="GO:0006402">
    <property type="term" value="P:mRNA catabolic process"/>
    <property type="evidence" value="ECO:0007669"/>
    <property type="project" value="TreeGrafter"/>
</dbReference>
<dbReference type="PANTHER" id="PTHR23355:SF65">
    <property type="entry name" value="EXORIBONUCLEASE CYT-4, PUTATIVE (AFU_ORTHOLOGUE AFUA_7G01550)-RELATED"/>
    <property type="match status" value="1"/>
</dbReference>
<reference evidence="3" key="1">
    <citation type="journal article" date="2023" name="Mol. Phylogenet. Evol.">
        <title>Genome-scale phylogeny and comparative genomics of the fungal order Sordariales.</title>
        <authorList>
            <person name="Hensen N."/>
            <person name="Bonometti L."/>
            <person name="Westerberg I."/>
            <person name="Brannstrom I.O."/>
            <person name="Guillou S."/>
            <person name="Cros-Aarteil S."/>
            <person name="Calhoun S."/>
            <person name="Haridas S."/>
            <person name="Kuo A."/>
            <person name="Mondo S."/>
            <person name="Pangilinan J."/>
            <person name="Riley R."/>
            <person name="LaButti K."/>
            <person name="Andreopoulos B."/>
            <person name="Lipzen A."/>
            <person name="Chen C."/>
            <person name="Yan M."/>
            <person name="Daum C."/>
            <person name="Ng V."/>
            <person name="Clum A."/>
            <person name="Steindorff A."/>
            <person name="Ohm R.A."/>
            <person name="Martin F."/>
            <person name="Silar P."/>
            <person name="Natvig D.O."/>
            <person name="Lalanne C."/>
            <person name="Gautier V."/>
            <person name="Ament-Velasquez S.L."/>
            <person name="Kruys A."/>
            <person name="Hutchinson M.I."/>
            <person name="Powell A.J."/>
            <person name="Barry K."/>
            <person name="Miller A.N."/>
            <person name="Grigoriev I.V."/>
            <person name="Debuchy R."/>
            <person name="Gladieux P."/>
            <person name="Hiltunen Thoren M."/>
            <person name="Johannesson H."/>
        </authorList>
    </citation>
    <scope>NUCLEOTIDE SEQUENCE</scope>
    <source>
        <strain evidence="3">PSN243</strain>
    </source>
</reference>
<feature type="domain" description="RNB" evidence="2">
    <location>
        <begin position="517"/>
        <end position="868"/>
    </location>
</feature>
<comment type="caution">
    <text evidence="3">The sequence shown here is derived from an EMBL/GenBank/DDBJ whole genome shotgun (WGS) entry which is preliminary data.</text>
</comment>
<dbReference type="GO" id="GO:0000932">
    <property type="term" value="C:P-body"/>
    <property type="evidence" value="ECO:0007669"/>
    <property type="project" value="TreeGrafter"/>
</dbReference>
<feature type="compositionally biased region" description="Basic and acidic residues" evidence="1">
    <location>
        <begin position="45"/>
        <end position="55"/>
    </location>
</feature>
<dbReference type="InterPro" id="IPR012340">
    <property type="entry name" value="NA-bd_OB-fold"/>
</dbReference>
<dbReference type="Pfam" id="PF23216">
    <property type="entry name" value="WHD_CYT4"/>
    <property type="match status" value="1"/>
</dbReference>
<dbReference type="InterPro" id="IPR056625">
    <property type="entry name" value="SH3_CYT4"/>
</dbReference>
<dbReference type="EMBL" id="MU865922">
    <property type="protein sequence ID" value="KAK4452986.1"/>
    <property type="molecule type" value="Genomic_DNA"/>
</dbReference>
<dbReference type="SUPFAM" id="SSF50249">
    <property type="entry name" value="Nucleic acid-binding proteins"/>
    <property type="match status" value="1"/>
</dbReference>
<gene>
    <name evidence="3" type="ORF">QBC34DRAFT_345394</name>
</gene>